<dbReference type="InterPro" id="IPR000210">
    <property type="entry name" value="BTB/POZ_dom"/>
</dbReference>
<evidence type="ECO:0000256" key="1">
    <source>
        <dbReference type="ARBA" id="ARBA00022441"/>
    </source>
</evidence>
<dbReference type="InterPro" id="IPR006652">
    <property type="entry name" value="Kelch_1"/>
</dbReference>
<dbReference type="InterPro" id="IPR017096">
    <property type="entry name" value="BTB-kelch_protein"/>
</dbReference>
<dbReference type="InParanoid" id="A0A6J2VDE5"/>
<accession>A0A6J2VDE5</accession>
<dbReference type="Gene3D" id="3.30.710.10">
    <property type="entry name" value="Potassium Channel Kv1.1, Chain A"/>
    <property type="match status" value="1"/>
</dbReference>
<dbReference type="CDD" id="cd18450">
    <property type="entry name" value="BACK_KLHL10"/>
    <property type="match status" value="1"/>
</dbReference>
<dbReference type="PANTHER" id="PTHR24412:SF172">
    <property type="entry name" value="KELCH-LIKE PROTEIN 10"/>
    <property type="match status" value="1"/>
</dbReference>
<dbReference type="GeneID" id="115812517"/>
<protein>
    <submittedName>
        <fullName evidence="5">Kelch-like protein 10</fullName>
    </submittedName>
</protein>
<dbReference type="PRINTS" id="PR00501">
    <property type="entry name" value="KELCHREPEAT"/>
</dbReference>
<feature type="domain" description="BACK" evidence="3">
    <location>
        <begin position="53"/>
        <end position="155"/>
    </location>
</feature>
<dbReference type="AlphaFoldDB" id="A0A6J2VDE5"/>
<gene>
    <name evidence="5" type="primary">LOC115812517</name>
</gene>
<dbReference type="Proteomes" id="UP000504632">
    <property type="component" value="Chromosome 5"/>
</dbReference>
<dbReference type="InterPro" id="IPR011705">
    <property type="entry name" value="BACK"/>
</dbReference>
<evidence type="ECO:0000259" key="3">
    <source>
        <dbReference type="SMART" id="SM00875"/>
    </source>
</evidence>
<dbReference type="Gene3D" id="1.25.40.420">
    <property type="match status" value="1"/>
</dbReference>
<dbReference type="Pfam" id="PF00651">
    <property type="entry name" value="BTB"/>
    <property type="match status" value="1"/>
</dbReference>
<keyword evidence="1" id="KW-0880">Kelch repeat</keyword>
<dbReference type="Pfam" id="PF01344">
    <property type="entry name" value="Kelch_1"/>
    <property type="match status" value="1"/>
</dbReference>
<dbReference type="SUPFAM" id="SSF117281">
    <property type="entry name" value="Kelch motif"/>
    <property type="match status" value="1"/>
</dbReference>
<dbReference type="PIRSF" id="PIRSF037037">
    <property type="entry name" value="Kelch-like_protein_gigaxonin"/>
    <property type="match status" value="1"/>
</dbReference>
<dbReference type="PANTHER" id="PTHR24412">
    <property type="entry name" value="KELCH PROTEIN"/>
    <property type="match status" value="1"/>
</dbReference>
<reference evidence="5" key="1">
    <citation type="submission" date="2025-08" db="UniProtKB">
        <authorList>
            <consortium name="RefSeq"/>
        </authorList>
    </citation>
    <scope>IDENTIFICATION</scope>
</reference>
<dbReference type="InterPro" id="IPR015915">
    <property type="entry name" value="Kelch-typ_b-propeller"/>
</dbReference>
<dbReference type="SUPFAM" id="SSF54695">
    <property type="entry name" value="POZ domain"/>
    <property type="match status" value="1"/>
</dbReference>
<keyword evidence="4" id="KW-1185">Reference proteome</keyword>
<dbReference type="SMART" id="SM00612">
    <property type="entry name" value="Kelch"/>
    <property type="match status" value="6"/>
</dbReference>
<evidence type="ECO:0000313" key="4">
    <source>
        <dbReference type="Proteomes" id="UP000504632"/>
    </source>
</evidence>
<dbReference type="Pfam" id="PF24681">
    <property type="entry name" value="Kelch_KLHDC2_KLHL20_DRC7"/>
    <property type="match status" value="1"/>
</dbReference>
<dbReference type="RefSeq" id="XP_030630855.1">
    <property type="nucleotide sequence ID" value="XM_030774995.1"/>
</dbReference>
<keyword evidence="2" id="KW-0677">Repeat</keyword>
<dbReference type="OrthoDB" id="191037at2759"/>
<name>A0A6J2VDE5_CHACN</name>
<proteinExistence type="predicted"/>
<dbReference type="InterPro" id="IPR011333">
    <property type="entry name" value="SKP1/BTB/POZ_sf"/>
</dbReference>
<evidence type="ECO:0000256" key="2">
    <source>
        <dbReference type="ARBA" id="ARBA00022737"/>
    </source>
</evidence>
<dbReference type="FunFam" id="1.25.40.420:FF:000001">
    <property type="entry name" value="Kelch-like family member 12"/>
    <property type="match status" value="1"/>
</dbReference>
<dbReference type="SMART" id="SM00875">
    <property type="entry name" value="BACK"/>
    <property type="match status" value="1"/>
</dbReference>
<dbReference type="Gene3D" id="2.120.10.80">
    <property type="entry name" value="Kelch-type beta propeller"/>
    <property type="match status" value="1"/>
</dbReference>
<evidence type="ECO:0000313" key="5">
    <source>
        <dbReference type="RefSeq" id="XP_030630855.1"/>
    </source>
</evidence>
<dbReference type="Pfam" id="PF07707">
    <property type="entry name" value="BACK"/>
    <property type="match status" value="1"/>
</dbReference>
<organism evidence="4 5">
    <name type="scientific">Chanos chanos</name>
    <name type="common">Milkfish</name>
    <name type="synonym">Mugil chanos</name>
    <dbReference type="NCBI Taxonomy" id="29144"/>
    <lineage>
        <taxon>Eukaryota</taxon>
        <taxon>Metazoa</taxon>
        <taxon>Chordata</taxon>
        <taxon>Craniata</taxon>
        <taxon>Vertebrata</taxon>
        <taxon>Euteleostomi</taxon>
        <taxon>Actinopterygii</taxon>
        <taxon>Neopterygii</taxon>
        <taxon>Teleostei</taxon>
        <taxon>Ostariophysi</taxon>
        <taxon>Gonorynchiformes</taxon>
        <taxon>Chanidae</taxon>
        <taxon>Chanos</taxon>
    </lineage>
</organism>
<sequence length="511" mass="57260">MMNLIIEYAYTHFIPIAEDNVEELLVAADQFSIMDVVHACCDFLEAQLCVDNCIGIYKFAAFYSCQELCQSAFLYILNHFEEVVMSEELPQLSLQELCDIVGRDELNVKKEEVVFDAILRWIYHSPTERKAFIGPLLSKMRMALINADYLMNNVRGNQLVCQSQECRLLILNALKSMYELNMTGPNKDNFLNPLARPRLPSSVLFAVGGWSDGNPTDVIETYDIRADNWVKVSCRVGSLRAYHGTAYLNGFVYVIGGFDGMDYFNSVEKFNPVTHTWHQVAPMHSRRCYVSVTSLDGHIYSMGGFDGYIRLNTAERYEPESNQWTVISHMHEQRSDASATTLNGKVYICGGFNGSECLFTAECYCPRANQWTFIEPMRSPRSGLGVIACGGHIYAIGGFNGISRQSSGEAYSPETKTWHRIPSMFHPRSNFGTAIVDGLLFVVGGFNGLATTCNAECFSEKTNEWYDIQDMGVHRSALSCCVLTDLPSLAQYTIPRAATPSLPKGVCCKDN</sequence>